<evidence type="ECO:0000256" key="3">
    <source>
        <dbReference type="ARBA" id="ARBA00022692"/>
    </source>
</evidence>
<comment type="caution">
    <text evidence="8">The sequence shown here is derived from an EMBL/GenBank/DDBJ whole genome shotgun (WGS) entry which is preliminary data.</text>
</comment>
<accession>A0ABU1DI36</accession>
<feature type="transmembrane region" description="Helical" evidence="6">
    <location>
        <begin position="25"/>
        <end position="42"/>
    </location>
</feature>
<feature type="transmembrane region" description="Helical" evidence="6">
    <location>
        <begin position="48"/>
        <end position="75"/>
    </location>
</feature>
<feature type="transmembrane region" description="Helical" evidence="6">
    <location>
        <begin position="87"/>
        <end position="113"/>
    </location>
</feature>
<reference evidence="8" key="1">
    <citation type="submission" date="2020-10" db="EMBL/GenBank/DDBJ databases">
        <authorList>
            <person name="Abbas A."/>
            <person name="Razzaq R."/>
            <person name="Waqas M."/>
            <person name="Abbas N."/>
            <person name="Nielsen T.K."/>
            <person name="Hansen L.H."/>
            <person name="Hussain S."/>
            <person name="Shahid M."/>
        </authorList>
    </citation>
    <scope>NUCLEOTIDE SEQUENCE</scope>
    <source>
        <strain evidence="8">S14</strain>
    </source>
</reference>
<gene>
    <name evidence="8" type="ORF">IHQ68_14195</name>
</gene>
<protein>
    <submittedName>
        <fullName evidence="8">GtrA family protein</fullName>
    </submittedName>
</protein>
<dbReference type="InterPro" id="IPR051401">
    <property type="entry name" value="GtrA_CellWall_Glycosyl"/>
</dbReference>
<proteinExistence type="inferred from homology"/>
<evidence type="ECO:0000259" key="7">
    <source>
        <dbReference type="Pfam" id="PF04138"/>
    </source>
</evidence>
<evidence type="ECO:0000256" key="1">
    <source>
        <dbReference type="ARBA" id="ARBA00004141"/>
    </source>
</evidence>
<dbReference type="RefSeq" id="WP_309392951.1">
    <property type="nucleotide sequence ID" value="NZ_JADBEO010000032.1"/>
</dbReference>
<dbReference type="EMBL" id="JADBEO010000032">
    <property type="protein sequence ID" value="MDR4307771.1"/>
    <property type="molecule type" value="Genomic_DNA"/>
</dbReference>
<evidence type="ECO:0000313" key="8">
    <source>
        <dbReference type="EMBL" id="MDR4307771.1"/>
    </source>
</evidence>
<dbReference type="PANTHER" id="PTHR38459">
    <property type="entry name" value="PROPHAGE BACTOPRENOL-LINKED GLUCOSE TRANSLOCASE HOMOLOG"/>
    <property type="match status" value="1"/>
</dbReference>
<keyword evidence="9" id="KW-1185">Reference proteome</keyword>
<evidence type="ECO:0000256" key="6">
    <source>
        <dbReference type="SAM" id="Phobius"/>
    </source>
</evidence>
<keyword evidence="4 6" id="KW-1133">Transmembrane helix</keyword>
<feature type="transmembrane region" description="Helical" evidence="6">
    <location>
        <begin position="125"/>
        <end position="145"/>
    </location>
</feature>
<dbReference type="InterPro" id="IPR007267">
    <property type="entry name" value="GtrA_DPMS_TM"/>
</dbReference>
<keyword evidence="3 6" id="KW-0812">Transmembrane</keyword>
<evidence type="ECO:0000256" key="5">
    <source>
        <dbReference type="ARBA" id="ARBA00023136"/>
    </source>
</evidence>
<feature type="domain" description="GtrA/DPMS transmembrane" evidence="7">
    <location>
        <begin position="27"/>
        <end position="147"/>
    </location>
</feature>
<dbReference type="Pfam" id="PF04138">
    <property type="entry name" value="GtrA_DPMS_TM"/>
    <property type="match status" value="1"/>
</dbReference>
<dbReference type="Proteomes" id="UP001181622">
    <property type="component" value="Unassembled WGS sequence"/>
</dbReference>
<dbReference type="PANTHER" id="PTHR38459:SF1">
    <property type="entry name" value="PROPHAGE BACTOPRENOL-LINKED GLUCOSE TRANSLOCASE HOMOLOG"/>
    <property type="match status" value="1"/>
</dbReference>
<comment type="similarity">
    <text evidence="2">Belongs to the GtrA family.</text>
</comment>
<name>A0ABU1DI36_9HYPH</name>
<keyword evidence="5 6" id="KW-0472">Membrane</keyword>
<sequence>MPFDAVALLPAPLRARMTPAELKRIGRFLLAGGFAALVNWGARFPLNMIMPFGAAVICAYGVGMVVGFFLYRFFVFQAHEGDARDQLWKFVVVNLIGAAEVWLLALFFARWLAPAIGWTLWVEPISHAAAIGIGAATSYVGHRLLTFRGL</sequence>
<evidence type="ECO:0000256" key="4">
    <source>
        <dbReference type="ARBA" id="ARBA00022989"/>
    </source>
</evidence>
<evidence type="ECO:0000313" key="9">
    <source>
        <dbReference type="Proteomes" id="UP001181622"/>
    </source>
</evidence>
<comment type="subcellular location">
    <subcellularLocation>
        <location evidence="1">Membrane</location>
        <topology evidence="1">Multi-pass membrane protein</topology>
    </subcellularLocation>
</comment>
<organism evidence="8 9">
    <name type="scientific">Chelatococcus sambhunathii</name>
    <dbReference type="NCBI Taxonomy" id="363953"/>
    <lineage>
        <taxon>Bacteria</taxon>
        <taxon>Pseudomonadati</taxon>
        <taxon>Pseudomonadota</taxon>
        <taxon>Alphaproteobacteria</taxon>
        <taxon>Hyphomicrobiales</taxon>
        <taxon>Chelatococcaceae</taxon>
        <taxon>Chelatococcus</taxon>
    </lineage>
</organism>
<evidence type="ECO:0000256" key="2">
    <source>
        <dbReference type="ARBA" id="ARBA00009399"/>
    </source>
</evidence>